<dbReference type="Pfam" id="PF01513">
    <property type="entry name" value="NAD_kinase"/>
    <property type="match status" value="1"/>
</dbReference>
<keyword evidence="17" id="KW-1185">Reference proteome</keyword>
<comment type="cofactor">
    <cofactor evidence="13">
        <name>a divalent metal cation</name>
        <dbReference type="ChEBI" id="CHEBI:60240"/>
    </cofactor>
</comment>
<evidence type="ECO:0000256" key="15">
    <source>
        <dbReference type="SAM" id="MobiDB-lite"/>
    </source>
</evidence>
<dbReference type="InterPro" id="IPR033942">
    <property type="entry name" value="IMPase"/>
</dbReference>
<dbReference type="InterPro" id="IPR017438">
    <property type="entry name" value="ATP-NAD_kinase_N"/>
</dbReference>
<keyword evidence="5 14" id="KW-0479">Metal-binding</keyword>
<evidence type="ECO:0000256" key="4">
    <source>
        <dbReference type="ARBA" id="ARBA00022679"/>
    </source>
</evidence>
<keyword evidence="4 13" id="KW-0808">Transferase</keyword>
<comment type="caution">
    <text evidence="16">The sequence shown here is derived from an EMBL/GenBank/DDBJ whole genome shotgun (WGS) entry which is preliminary data.</text>
</comment>
<dbReference type="OrthoDB" id="58111at2157"/>
<comment type="similarity">
    <text evidence="12">Belongs to the inositol monophosphatase superfamily. FBPase class 4 family.</text>
</comment>
<feature type="active site" description="Proton acceptor" evidence="13">
    <location>
        <position position="65"/>
    </location>
</feature>
<dbReference type="EMBL" id="AOIN01000067">
    <property type="protein sequence ID" value="ELY97613.1"/>
    <property type="molecule type" value="Genomic_DNA"/>
</dbReference>
<dbReference type="EC" id="2.7.1.23" evidence="13"/>
<keyword evidence="11" id="KW-0119">Carbohydrate metabolism</keyword>
<proteinExistence type="inferred from homology"/>
<dbReference type="Pfam" id="PF00459">
    <property type="entry name" value="Inositol_P"/>
    <property type="match status" value="1"/>
</dbReference>
<feature type="binding site" evidence="14">
    <location>
        <position position="400"/>
    </location>
    <ligand>
        <name>Mg(2+)</name>
        <dbReference type="ChEBI" id="CHEBI:18420"/>
        <label>1</label>
        <note>catalytic</note>
    </ligand>
</feature>
<organism evidence="16 17">
    <name type="scientific">Natrialba chahannaoensis JCM 10990</name>
    <dbReference type="NCBI Taxonomy" id="1227492"/>
    <lineage>
        <taxon>Archaea</taxon>
        <taxon>Methanobacteriati</taxon>
        <taxon>Methanobacteriota</taxon>
        <taxon>Stenosarchaea group</taxon>
        <taxon>Halobacteria</taxon>
        <taxon>Halobacteriales</taxon>
        <taxon>Natrialbaceae</taxon>
        <taxon>Natrialba</taxon>
    </lineage>
</organism>
<comment type="subcellular location">
    <subcellularLocation>
        <location evidence="13">Cytoplasm</location>
    </subcellularLocation>
</comment>
<dbReference type="SUPFAM" id="SSF111331">
    <property type="entry name" value="NAD kinase/diacylglycerol kinase-like"/>
    <property type="match status" value="1"/>
</dbReference>
<dbReference type="GO" id="GO:0008934">
    <property type="term" value="F:inositol monophosphate 1-phosphatase activity"/>
    <property type="evidence" value="ECO:0007669"/>
    <property type="project" value="InterPro"/>
</dbReference>
<keyword evidence="13" id="KW-0067">ATP-binding</keyword>
<comment type="cofactor">
    <cofactor evidence="3 14">
        <name>Mg(2+)</name>
        <dbReference type="ChEBI" id="CHEBI:18420"/>
    </cofactor>
</comment>
<dbReference type="STRING" id="1227492.C482_13359"/>
<feature type="binding site" evidence="13">
    <location>
        <position position="150"/>
    </location>
    <ligand>
        <name>NAD(+)</name>
        <dbReference type="ChEBI" id="CHEBI:57540"/>
    </ligand>
</feature>
<dbReference type="PROSITE" id="PS00629">
    <property type="entry name" value="IMP_1"/>
    <property type="match status" value="1"/>
</dbReference>
<comment type="caution">
    <text evidence="13">Lacks conserved residue(s) required for the propagation of feature annotation.</text>
</comment>
<feature type="region of interest" description="Disordered" evidence="15">
    <location>
        <begin position="286"/>
        <end position="323"/>
    </location>
</feature>
<gene>
    <name evidence="13" type="primary">nadK</name>
    <name evidence="16" type="ORF">C482_13359</name>
</gene>
<dbReference type="Gene3D" id="3.40.50.10330">
    <property type="entry name" value="Probable inorganic polyphosphate/atp-NAD kinase, domain 1"/>
    <property type="match status" value="1"/>
</dbReference>
<keyword evidence="6 13" id="KW-0418">Kinase</keyword>
<dbReference type="GO" id="GO:0003951">
    <property type="term" value="F:NAD+ kinase activity"/>
    <property type="evidence" value="ECO:0007669"/>
    <property type="project" value="UniProtKB-UniRule"/>
</dbReference>
<dbReference type="GO" id="GO:0006020">
    <property type="term" value="P:inositol metabolic process"/>
    <property type="evidence" value="ECO:0007669"/>
    <property type="project" value="TreeGrafter"/>
</dbReference>
<evidence type="ECO:0000313" key="17">
    <source>
        <dbReference type="Proteomes" id="UP000011693"/>
    </source>
</evidence>
<feature type="binding site" evidence="14">
    <location>
        <position position="536"/>
    </location>
    <ligand>
        <name>Mg(2+)</name>
        <dbReference type="ChEBI" id="CHEBI:18420"/>
        <label>1</label>
        <note>catalytic</note>
    </ligand>
</feature>
<accession>M0AJP1</accession>
<evidence type="ECO:0000256" key="10">
    <source>
        <dbReference type="ARBA" id="ARBA00023027"/>
    </source>
</evidence>
<dbReference type="Proteomes" id="UP000011693">
    <property type="component" value="Unassembled WGS sequence"/>
</dbReference>
<feature type="binding site" evidence="13">
    <location>
        <begin position="65"/>
        <end position="66"/>
    </location>
    <ligand>
        <name>NAD(+)</name>
        <dbReference type="ChEBI" id="CHEBI:57540"/>
    </ligand>
</feature>
<comment type="similarity">
    <text evidence="13">Belongs to the NAD kinase family.</text>
</comment>
<dbReference type="PANTHER" id="PTHR20854:SF4">
    <property type="entry name" value="INOSITOL-1-MONOPHOSPHATASE-RELATED"/>
    <property type="match status" value="1"/>
</dbReference>
<evidence type="ECO:0000256" key="3">
    <source>
        <dbReference type="ARBA" id="ARBA00001946"/>
    </source>
</evidence>
<dbReference type="SUPFAM" id="SSF56655">
    <property type="entry name" value="Carbohydrate phosphatase"/>
    <property type="match status" value="1"/>
</dbReference>
<keyword evidence="10 13" id="KW-0520">NAD</keyword>
<dbReference type="Gene3D" id="3.30.540.10">
    <property type="entry name" value="Fructose-1,6-Bisphosphatase, subunit A, domain 1"/>
    <property type="match status" value="1"/>
</dbReference>
<feature type="compositionally biased region" description="Basic and acidic residues" evidence="15">
    <location>
        <begin position="307"/>
        <end position="318"/>
    </location>
</feature>
<evidence type="ECO:0000256" key="1">
    <source>
        <dbReference type="ARBA" id="ARBA00001033"/>
    </source>
</evidence>
<dbReference type="PANTHER" id="PTHR20854">
    <property type="entry name" value="INOSITOL MONOPHOSPHATASE"/>
    <property type="match status" value="1"/>
</dbReference>
<evidence type="ECO:0000256" key="11">
    <source>
        <dbReference type="ARBA" id="ARBA00023277"/>
    </source>
</evidence>
<dbReference type="InterPro" id="IPR002504">
    <property type="entry name" value="NADK"/>
</dbReference>
<dbReference type="GO" id="GO:0019674">
    <property type="term" value="P:NAD+ metabolic process"/>
    <property type="evidence" value="ECO:0007669"/>
    <property type="project" value="InterPro"/>
</dbReference>
<dbReference type="GO" id="GO:0005737">
    <property type="term" value="C:cytoplasm"/>
    <property type="evidence" value="ECO:0007669"/>
    <property type="project" value="UniProtKB-SubCell"/>
</dbReference>
<feature type="binding site" evidence="13">
    <location>
        <begin position="134"/>
        <end position="135"/>
    </location>
    <ligand>
        <name>NAD(+)</name>
        <dbReference type="ChEBI" id="CHEBI:57540"/>
    </ligand>
</feature>
<keyword evidence="7" id="KW-0378">Hydrolase</keyword>
<dbReference type="GO" id="GO:0006741">
    <property type="term" value="P:NADP+ biosynthetic process"/>
    <property type="evidence" value="ECO:0007669"/>
    <property type="project" value="UniProtKB-UniRule"/>
</dbReference>
<dbReference type="Gene3D" id="3.40.190.80">
    <property type="match status" value="1"/>
</dbReference>
<dbReference type="GO" id="GO:0046854">
    <property type="term" value="P:phosphatidylinositol phosphate biosynthetic process"/>
    <property type="evidence" value="ECO:0007669"/>
    <property type="project" value="InterPro"/>
</dbReference>
<dbReference type="FunFam" id="3.30.540.10:FF:000003">
    <property type="entry name" value="Inositol-1-monophosphatase"/>
    <property type="match status" value="1"/>
</dbReference>
<comment type="catalytic activity">
    <reaction evidence="2">
        <text>beta-D-fructose 1,6-bisphosphate + H2O = beta-D-fructose 6-phosphate + phosphate</text>
        <dbReference type="Rhea" id="RHEA:11064"/>
        <dbReference type="ChEBI" id="CHEBI:15377"/>
        <dbReference type="ChEBI" id="CHEBI:32966"/>
        <dbReference type="ChEBI" id="CHEBI:43474"/>
        <dbReference type="ChEBI" id="CHEBI:57634"/>
        <dbReference type="EC" id="3.1.3.11"/>
    </reaction>
</comment>
<reference evidence="16 17" key="1">
    <citation type="journal article" date="2014" name="PLoS Genet.">
        <title>Phylogenetically driven sequencing of extremely halophilic archaea reveals strategies for static and dynamic osmo-response.</title>
        <authorList>
            <person name="Becker E.A."/>
            <person name="Seitzer P.M."/>
            <person name="Tritt A."/>
            <person name="Larsen D."/>
            <person name="Krusor M."/>
            <person name="Yao A.I."/>
            <person name="Wu D."/>
            <person name="Madern D."/>
            <person name="Eisen J.A."/>
            <person name="Darling A.E."/>
            <person name="Facciotti M.T."/>
        </authorList>
    </citation>
    <scope>NUCLEOTIDE SEQUENCE [LARGE SCALE GENOMIC DNA]</scope>
    <source>
        <strain evidence="16 17">JCM 10990</strain>
    </source>
</reference>
<feature type="binding site" evidence="14">
    <location>
        <position position="419"/>
    </location>
    <ligand>
        <name>Mg(2+)</name>
        <dbReference type="ChEBI" id="CHEBI:18420"/>
        <label>1</label>
        <note>catalytic</note>
    </ligand>
</feature>
<dbReference type="GO" id="GO:0042132">
    <property type="term" value="F:fructose 1,6-bisphosphate 1-phosphatase activity"/>
    <property type="evidence" value="ECO:0007669"/>
    <property type="project" value="UniProtKB-EC"/>
</dbReference>
<dbReference type="PROSITE" id="PS00630">
    <property type="entry name" value="IMP_2"/>
    <property type="match status" value="1"/>
</dbReference>
<keyword evidence="9 13" id="KW-0521">NADP</keyword>
<dbReference type="InterPro" id="IPR020550">
    <property type="entry name" value="Inositol_monophosphatase_CS"/>
</dbReference>
<name>M0AJP1_9EURY</name>
<dbReference type="Gene3D" id="2.60.200.30">
    <property type="entry name" value="Probable inorganic polyphosphate/atp-NAD kinase, domain 2"/>
    <property type="match status" value="1"/>
</dbReference>
<comment type="catalytic activity">
    <reaction evidence="1">
        <text>a myo-inositol phosphate + H2O = myo-inositol + phosphate</text>
        <dbReference type="Rhea" id="RHEA:24056"/>
        <dbReference type="ChEBI" id="CHEBI:15377"/>
        <dbReference type="ChEBI" id="CHEBI:17268"/>
        <dbReference type="ChEBI" id="CHEBI:43474"/>
        <dbReference type="ChEBI" id="CHEBI:84139"/>
        <dbReference type="EC" id="3.1.3.25"/>
    </reaction>
</comment>
<dbReference type="InterPro" id="IPR000760">
    <property type="entry name" value="Inositol_monophosphatase-like"/>
</dbReference>
<feature type="binding site" evidence="14">
    <location>
        <position position="418"/>
    </location>
    <ligand>
        <name>Mg(2+)</name>
        <dbReference type="ChEBI" id="CHEBI:18420"/>
        <label>1</label>
        <note>catalytic</note>
    </ligand>
</feature>
<evidence type="ECO:0000256" key="9">
    <source>
        <dbReference type="ARBA" id="ARBA00022857"/>
    </source>
</evidence>
<comment type="function">
    <text evidence="13">Involved in the regulation of the intracellular balance of NAD and NADP, and is a key enzyme in the biosynthesis of NADP. Catalyzes specifically the phosphorylation on 2'-hydroxyl of the adenosine moiety of NAD to yield NADP.</text>
</comment>
<protein>
    <recommendedName>
        <fullName evidence="13">NAD kinase</fullName>
        <ecNumber evidence="13">2.7.1.23</ecNumber>
    </recommendedName>
    <alternativeName>
        <fullName evidence="13">ATP-dependent NAD kinase</fullName>
    </alternativeName>
</protein>
<dbReference type="FunFam" id="3.40.190.80:FF:000020">
    <property type="entry name" value="Fructose-1,6-bisphosphatase/inositol-1-monophosphatase"/>
    <property type="match status" value="1"/>
</dbReference>
<evidence type="ECO:0000256" key="6">
    <source>
        <dbReference type="ARBA" id="ARBA00022777"/>
    </source>
</evidence>
<dbReference type="GO" id="GO:0005524">
    <property type="term" value="F:ATP binding"/>
    <property type="evidence" value="ECO:0007669"/>
    <property type="project" value="UniProtKB-KW"/>
</dbReference>
<dbReference type="AlphaFoldDB" id="M0AJP1"/>
<dbReference type="GO" id="GO:0046872">
    <property type="term" value="F:metal ion binding"/>
    <property type="evidence" value="ECO:0007669"/>
    <property type="project" value="UniProtKB-UniRule"/>
</dbReference>
<evidence type="ECO:0000256" key="2">
    <source>
        <dbReference type="ARBA" id="ARBA00001273"/>
    </source>
</evidence>
<keyword evidence="13" id="KW-0963">Cytoplasm</keyword>
<evidence type="ECO:0000256" key="7">
    <source>
        <dbReference type="ARBA" id="ARBA00022801"/>
    </source>
</evidence>
<dbReference type="InterPro" id="IPR020583">
    <property type="entry name" value="Inositol_monoP_metal-BS"/>
</dbReference>
<evidence type="ECO:0000313" key="16">
    <source>
        <dbReference type="EMBL" id="ELY97613.1"/>
    </source>
</evidence>
<dbReference type="PRINTS" id="PR00377">
    <property type="entry name" value="IMPHPHTASES"/>
</dbReference>
<keyword evidence="13" id="KW-0547">Nucleotide-binding</keyword>
<dbReference type="PATRIC" id="fig|1227492.4.peg.2649"/>
<dbReference type="Pfam" id="PF20143">
    <property type="entry name" value="NAD_kinase_C"/>
    <property type="match status" value="1"/>
</dbReference>
<dbReference type="HAMAP" id="MF_00361">
    <property type="entry name" value="NAD_kinase"/>
    <property type="match status" value="1"/>
</dbReference>
<keyword evidence="8 14" id="KW-0460">Magnesium</keyword>
<evidence type="ECO:0000256" key="14">
    <source>
        <dbReference type="PIRSR" id="PIRSR600760-2"/>
    </source>
</evidence>
<sequence>MQGRRLATTEEIVAIVSPDSDGVVARLESWTAERDISLSTVAVGDDIDHVYDENRATLGVTIGGDGTFLEGIKTFAPRNVPQIGVNTGTLAFLARVEPEDLEAALDEVIHGRAKVDSRQQVAVRGEEIDATGINDVMIEHVPPENPIDRKITQLDVYADDEYIGEFEGTGLAVSTPTGSTGISLSANGPIHYPVDNHTLQLVPLHTHQLGVRPIVVSPSTELRFVTQGPATLLVDGGRANATLETGEEVLITGAERLAHVVRTSYDDHFFTAISKKLGWGIRDVDEPQRQSATAGRERTTSLSTESIGHEHSHDRVRDPAVGSAAMTDDDSAAVLERAHTIATEAAEAAGEPLRELHGQVETVAVKSNKSDIVTEADHQANRIITTVIDNEFPDHGIVSEEQPRRNGKNGYTWVVDPLDGTGNFAHGNPNYSISIALLENGTPAMGVVYVPETDELFSAIAGVGAWRDGDPIETTDRDRLDESMLISGYDPDGTFLSHFYQESRGVRRLGSAALNLCYLASGSADATWEHDTYPWDIAGGLVIARAAGATITDERGEPFVFDLETDEWTALLGSNGPLHPALLEHLETGLPDYNGDR</sequence>
<evidence type="ECO:0000256" key="8">
    <source>
        <dbReference type="ARBA" id="ARBA00022842"/>
    </source>
</evidence>
<evidence type="ECO:0000256" key="12">
    <source>
        <dbReference type="ARBA" id="ARBA00038103"/>
    </source>
</evidence>
<dbReference type="InterPro" id="IPR017437">
    <property type="entry name" value="ATP-NAD_kinase_PpnK-typ_C"/>
</dbReference>
<feature type="binding site" evidence="14">
    <location>
        <position position="416"/>
    </location>
    <ligand>
        <name>Mg(2+)</name>
        <dbReference type="ChEBI" id="CHEBI:18420"/>
        <label>1</label>
        <note>catalytic</note>
    </ligand>
</feature>
<dbReference type="GO" id="GO:0007165">
    <property type="term" value="P:signal transduction"/>
    <property type="evidence" value="ECO:0007669"/>
    <property type="project" value="TreeGrafter"/>
</dbReference>
<dbReference type="CDD" id="cd01639">
    <property type="entry name" value="IMPase"/>
    <property type="match status" value="1"/>
</dbReference>
<evidence type="ECO:0000256" key="5">
    <source>
        <dbReference type="ARBA" id="ARBA00022723"/>
    </source>
</evidence>
<dbReference type="InterPro" id="IPR016064">
    <property type="entry name" value="NAD/diacylglycerol_kinase_sf"/>
</dbReference>
<evidence type="ECO:0000256" key="13">
    <source>
        <dbReference type="HAMAP-Rule" id="MF_00361"/>
    </source>
</evidence>
<dbReference type="RefSeq" id="WP_006168107.1">
    <property type="nucleotide sequence ID" value="NZ_AOIN01000067.1"/>
</dbReference>
<comment type="catalytic activity">
    <reaction evidence="13">
        <text>NAD(+) + ATP = ADP + NADP(+) + H(+)</text>
        <dbReference type="Rhea" id="RHEA:18629"/>
        <dbReference type="ChEBI" id="CHEBI:15378"/>
        <dbReference type="ChEBI" id="CHEBI:30616"/>
        <dbReference type="ChEBI" id="CHEBI:57540"/>
        <dbReference type="ChEBI" id="CHEBI:58349"/>
        <dbReference type="ChEBI" id="CHEBI:456216"/>
        <dbReference type="EC" id="2.7.1.23"/>
    </reaction>
</comment>